<organism evidence="1">
    <name type="scientific">marine sediment metagenome</name>
    <dbReference type="NCBI Taxonomy" id="412755"/>
    <lineage>
        <taxon>unclassified sequences</taxon>
        <taxon>metagenomes</taxon>
        <taxon>ecological metagenomes</taxon>
    </lineage>
</organism>
<dbReference type="Gene3D" id="3.90.1150.10">
    <property type="entry name" value="Aspartate Aminotransferase, domain 1"/>
    <property type="match status" value="1"/>
</dbReference>
<dbReference type="InterPro" id="IPR015424">
    <property type="entry name" value="PyrdxlP-dep_Trfase"/>
</dbReference>
<accession>X1R450</accession>
<dbReference type="EMBL" id="BARV01034764">
    <property type="protein sequence ID" value="GAI50369.1"/>
    <property type="molecule type" value="Genomic_DNA"/>
</dbReference>
<name>X1R450_9ZZZZ</name>
<comment type="caution">
    <text evidence="1">The sequence shown here is derived from an EMBL/GenBank/DDBJ whole genome shotgun (WGS) entry which is preliminary data.</text>
</comment>
<evidence type="ECO:0000313" key="1">
    <source>
        <dbReference type="EMBL" id="GAI50369.1"/>
    </source>
</evidence>
<sequence length="208" mass="24111">AFPAIEGGMGNYQNQDDYERATILGHYLYSSKIKSPEYSKYKYGLGMKLRMHPMAAALARCQLETLDKRNAMLIAQVRRLNDRITKLPGLYEQQNRPDVDRVYYWSNRFLLNETEAGMSRDVCVKALKAEGVSLVSAGKAQFLCDDPIFHEAKWWHHLPVIADKFPGAREYTKRGIALEIFTREMPELNEQYSTAFEKVWEHRKELGK</sequence>
<dbReference type="SUPFAM" id="SSF53383">
    <property type="entry name" value="PLP-dependent transferases"/>
    <property type="match status" value="1"/>
</dbReference>
<dbReference type="InterPro" id="IPR015422">
    <property type="entry name" value="PyrdxlP-dep_Trfase_small"/>
</dbReference>
<dbReference type="Pfam" id="PF01041">
    <property type="entry name" value="DegT_DnrJ_EryC1"/>
    <property type="match status" value="1"/>
</dbReference>
<dbReference type="InterPro" id="IPR000653">
    <property type="entry name" value="DegT/StrS_aminotransferase"/>
</dbReference>
<gene>
    <name evidence="1" type="ORF">S06H3_54374</name>
</gene>
<dbReference type="AlphaFoldDB" id="X1R450"/>
<proteinExistence type="predicted"/>
<feature type="non-terminal residue" evidence="1">
    <location>
        <position position="1"/>
    </location>
</feature>
<protein>
    <submittedName>
        <fullName evidence="1">Uncharacterized protein</fullName>
    </submittedName>
</protein>
<reference evidence="1" key="1">
    <citation type="journal article" date="2014" name="Front. Microbiol.">
        <title>High frequency of phylogenetically diverse reductive dehalogenase-homologous genes in deep subseafloor sedimentary metagenomes.</title>
        <authorList>
            <person name="Kawai M."/>
            <person name="Futagami T."/>
            <person name="Toyoda A."/>
            <person name="Takaki Y."/>
            <person name="Nishi S."/>
            <person name="Hori S."/>
            <person name="Arai W."/>
            <person name="Tsubouchi T."/>
            <person name="Morono Y."/>
            <person name="Uchiyama I."/>
            <person name="Ito T."/>
            <person name="Fujiyama A."/>
            <person name="Inagaki F."/>
            <person name="Takami H."/>
        </authorList>
    </citation>
    <scope>NUCLEOTIDE SEQUENCE</scope>
    <source>
        <strain evidence="1">Expedition CK06-06</strain>
    </source>
</reference>